<dbReference type="Gene3D" id="1.10.3730.20">
    <property type="match status" value="1"/>
</dbReference>
<evidence type="ECO:0000313" key="4">
    <source>
        <dbReference type="Proteomes" id="UP000199029"/>
    </source>
</evidence>
<dbReference type="PANTHER" id="PTHR22911">
    <property type="entry name" value="ACYL-MALONYL CONDENSING ENZYME-RELATED"/>
    <property type="match status" value="1"/>
</dbReference>
<dbReference type="AlphaFoldDB" id="A0A1I5Z3E1"/>
<dbReference type="Pfam" id="PF00892">
    <property type="entry name" value="EamA"/>
    <property type="match status" value="1"/>
</dbReference>
<proteinExistence type="predicted"/>
<feature type="transmembrane region" description="Helical" evidence="1">
    <location>
        <begin position="33"/>
        <end position="54"/>
    </location>
</feature>
<gene>
    <name evidence="3" type="ORF">SAMN04515668_2639</name>
</gene>
<dbReference type="Proteomes" id="UP000199029">
    <property type="component" value="Unassembled WGS sequence"/>
</dbReference>
<keyword evidence="1" id="KW-0812">Transmembrane</keyword>
<name>A0A1I5Z3E1_HYMAR</name>
<dbReference type="GO" id="GO:0016020">
    <property type="term" value="C:membrane"/>
    <property type="evidence" value="ECO:0007669"/>
    <property type="project" value="InterPro"/>
</dbReference>
<dbReference type="FunFam" id="1.10.3730.20:FF:000009">
    <property type="entry name" value="EamA family transporter"/>
    <property type="match status" value="1"/>
</dbReference>
<evidence type="ECO:0000313" key="3">
    <source>
        <dbReference type="EMBL" id="SFQ50637.1"/>
    </source>
</evidence>
<dbReference type="EMBL" id="FOXS01000003">
    <property type="protein sequence ID" value="SFQ50637.1"/>
    <property type="molecule type" value="Genomic_DNA"/>
</dbReference>
<dbReference type="SUPFAM" id="SSF103481">
    <property type="entry name" value="Multidrug resistance efflux transporter EmrE"/>
    <property type="match status" value="1"/>
</dbReference>
<evidence type="ECO:0000256" key="1">
    <source>
        <dbReference type="SAM" id="Phobius"/>
    </source>
</evidence>
<dbReference type="RefSeq" id="WP_092673812.1">
    <property type="nucleotide sequence ID" value="NZ_FOXS01000003.1"/>
</dbReference>
<dbReference type="InterPro" id="IPR037185">
    <property type="entry name" value="EmrE-like"/>
</dbReference>
<keyword evidence="1" id="KW-0472">Membrane</keyword>
<sequence>MAPWIPYALLAALFAALTAIFAKIGIKGVDSDLATAIRTVVILVLAWGIAFARGATAGLPDLSGRAWLFLVLSGLATGASWLCYFRALKLGPVSKVAPVDKLSVALALVMAFVFLGESISARGLLGAGLILTGTLVLVWS</sequence>
<feature type="transmembrane region" description="Helical" evidence="1">
    <location>
        <begin position="6"/>
        <end position="26"/>
    </location>
</feature>
<organism evidence="3 4">
    <name type="scientific">Hymenobacter arizonensis</name>
    <name type="common">Siccationidurans arizonensis</name>
    <dbReference type="NCBI Taxonomy" id="1227077"/>
    <lineage>
        <taxon>Bacteria</taxon>
        <taxon>Pseudomonadati</taxon>
        <taxon>Bacteroidota</taxon>
        <taxon>Cytophagia</taxon>
        <taxon>Cytophagales</taxon>
        <taxon>Hymenobacteraceae</taxon>
        <taxon>Hymenobacter</taxon>
    </lineage>
</organism>
<keyword evidence="4" id="KW-1185">Reference proteome</keyword>
<keyword evidence="1" id="KW-1133">Transmembrane helix</keyword>
<dbReference type="InterPro" id="IPR000620">
    <property type="entry name" value="EamA_dom"/>
</dbReference>
<feature type="transmembrane region" description="Helical" evidence="1">
    <location>
        <begin position="96"/>
        <end position="115"/>
    </location>
</feature>
<feature type="transmembrane region" description="Helical" evidence="1">
    <location>
        <begin position="66"/>
        <end position="84"/>
    </location>
</feature>
<accession>A0A1I5Z3E1</accession>
<feature type="domain" description="EamA" evidence="2">
    <location>
        <begin position="3"/>
        <end position="138"/>
    </location>
</feature>
<protein>
    <submittedName>
        <fullName evidence="3">Transporter family protein</fullName>
    </submittedName>
</protein>
<reference evidence="4" key="1">
    <citation type="submission" date="2016-10" db="EMBL/GenBank/DDBJ databases">
        <authorList>
            <person name="Varghese N."/>
            <person name="Submissions S."/>
        </authorList>
    </citation>
    <scope>NUCLEOTIDE SEQUENCE [LARGE SCALE GENOMIC DNA]</scope>
    <source>
        <strain evidence="4">OR362-8,ATCC BAA-1266,JCM 13504</strain>
    </source>
</reference>
<evidence type="ECO:0000259" key="2">
    <source>
        <dbReference type="Pfam" id="PF00892"/>
    </source>
</evidence>
<dbReference type="PANTHER" id="PTHR22911:SF137">
    <property type="entry name" value="SOLUTE CARRIER FAMILY 35 MEMBER G2-RELATED"/>
    <property type="match status" value="1"/>
</dbReference>
<dbReference type="OrthoDB" id="9806718at2"/>